<keyword evidence="4" id="KW-1185">Reference proteome</keyword>
<evidence type="ECO:0000256" key="2">
    <source>
        <dbReference type="SAM" id="MobiDB-lite"/>
    </source>
</evidence>
<evidence type="ECO:0008006" key="5">
    <source>
        <dbReference type="Google" id="ProtNLM"/>
    </source>
</evidence>
<evidence type="ECO:0000313" key="3">
    <source>
        <dbReference type="EMBL" id="TLS34962.1"/>
    </source>
</evidence>
<feature type="coiled-coil region" evidence="1">
    <location>
        <begin position="23"/>
        <end position="50"/>
    </location>
</feature>
<reference evidence="3 4" key="1">
    <citation type="submission" date="2019-04" db="EMBL/GenBank/DDBJ databases">
        <title>Bacillus caeni sp. nov., a bacterium isolated from mangrove sediment.</title>
        <authorList>
            <person name="Huang H."/>
            <person name="Mo K."/>
            <person name="Hu Y."/>
        </authorList>
    </citation>
    <scope>NUCLEOTIDE SEQUENCE [LARGE SCALE GENOMIC DNA]</scope>
    <source>
        <strain evidence="3 4">HB172195</strain>
    </source>
</reference>
<sequence length="114" mass="13091">MSNNINCVFSHINDMRREVRFMKQTIYEMIADLQKRLKQVEEENDKLKSEIQNIKPIVIENINYKIQELNVKELSGTLNIGMSGELDPENLGSLFDGEEESSEAASPEANDEQE</sequence>
<keyword evidence="1" id="KW-0175">Coiled coil</keyword>
<name>A0A5R9EUT6_9BACL</name>
<dbReference type="InterPro" id="IPR019673">
    <property type="entry name" value="Spore_germination_GerPC"/>
</dbReference>
<proteinExistence type="predicted"/>
<dbReference type="Proteomes" id="UP000308230">
    <property type="component" value="Unassembled WGS sequence"/>
</dbReference>
<comment type="caution">
    <text evidence="3">The sequence shown here is derived from an EMBL/GenBank/DDBJ whole genome shotgun (WGS) entry which is preliminary data.</text>
</comment>
<gene>
    <name evidence="3" type="ORF">FCL54_22910</name>
</gene>
<protein>
    <recommendedName>
        <fullName evidence="5">Spore germination protein GerPC</fullName>
    </recommendedName>
</protein>
<dbReference type="Pfam" id="PF10737">
    <property type="entry name" value="GerPC"/>
    <property type="match status" value="1"/>
</dbReference>
<organism evidence="3 4">
    <name type="scientific">Exobacillus caeni</name>
    <dbReference type="NCBI Taxonomy" id="2574798"/>
    <lineage>
        <taxon>Bacteria</taxon>
        <taxon>Bacillati</taxon>
        <taxon>Bacillota</taxon>
        <taxon>Bacilli</taxon>
        <taxon>Bacillales</taxon>
        <taxon>Guptibacillaceae</taxon>
        <taxon>Exobacillus</taxon>
    </lineage>
</organism>
<accession>A0A5R9EUT6</accession>
<evidence type="ECO:0000313" key="4">
    <source>
        <dbReference type="Proteomes" id="UP000308230"/>
    </source>
</evidence>
<dbReference type="AlphaFoldDB" id="A0A5R9EUT6"/>
<dbReference type="OrthoDB" id="2991331at2"/>
<feature type="region of interest" description="Disordered" evidence="2">
    <location>
        <begin position="89"/>
        <end position="114"/>
    </location>
</feature>
<evidence type="ECO:0000256" key="1">
    <source>
        <dbReference type="SAM" id="Coils"/>
    </source>
</evidence>
<dbReference type="EMBL" id="SWLG01000034">
    <property type="protein sequence ID" value="TLS34962.1"/>
    <property type="molecule type" value="Genomic_DNA"/>
</dbReference>